<dbReference type="FunFam" id="2.160.10.10:FF:000025">
    <property type="entry name" value="Hexapeptide-repeat containing-acetyltransferase"/>
    <property type="match status" value="1"/>
</dbReference>
<evidence type="ECO:0000256" key="2">
    <source>
        <dbReference type="ARBA" id="ARBA00022679"/>
    </source>
</evidence>
<proteinExistence type="inferred from homology"/>
<evidence type="ECO:0000259" key="5">
    <source>
        <dbReference type="SMART" id="SM01266"/>
    </source>
</evidence>
<evidence type="ECO:0000256" key="3">
    <source>
        <dbReference type="ARBA" id="ARBA00023315"/>
    </source>
</evidence>
<feature type="region of interest" description="Disordered" evidence="4">
    <location>
        <begin position="1"/>
        <end position="42"/>
    </location>
</feature>
<dbReference type="OrthoDB" id="2643438at2"/>
<dbReference type="Pfam" id="PF12464">
    <property type="entry name" value="Mac"/>
    <property type="match status" value="1"/>
</dbReference>
<dbReference type="SUPFAM" id="SSF51161">
    <property type="entry name" value="Trimeric LpxA-like enzymes"/>
    <property type="match status" value="1"/>
</dbReference>
<dbReference type="AlphaFoldDB" id="A0A261FPK6"/>
<dbReference type="InterPro" id="IPR001451">
    <property type="entry name" value="Hexapep"/>
</dbReference>
<dbReference type="InterPro" id="IPR051159">
    <property type="entry name" value="Hexapeptide_acetyltransf"/>
</dbReference>
<dbReference type="SMART" id="SM01266">
    <property type="entry name" value="Mac"/>
    <property type="match status" value="1"/>
</dbReference>
<sequence length="253" mass="27312">MSDDAEPLDFTDSFAPAEPAASADPAASTEPATPVAESLPPVELRRPRASEHEEMVSGHLYNPADPELTALRERAGDLCTRFNSTPRGDHATRRAILDELLPGHGKGLDVMGPIFFDYGCHTTIGERVFANFNFTVLDCCPVTIGDDVLFGPNVSLLPPMHPMRWQDRNVRQAEDGSMYDYEYGKPIVIGSNCWFGGNVTVIGGVTIGEGCVIGAGSVVTRDIPPHTVAVGNPARPIREITDKDASALQYYAQ</sequence>
<protein>
    <submittedName>
        <fullName evidence="6">Acetyltransferase</fullName>
    </submittedName>
</protein>
<keyword evidence="2 6" id="KW-0808">Transferase</keyword>
<feature type="compositionally biased region" description="Low complexity" evidence="4">
    <location>
        <begin position="15"/>
        <end position="34"/>
    </location>
</feature>
<dbReference type="Proteomes" id="UP000216871">
    <property type="component" value="Unassembled WGS sequence"/>
</dbReference>
<dbReference type="PANTHER" id="PTHR23416">
    <property type="entry name" value="SIALIC ACID SYNTHASE-RELATED"/>
    <property type="match status" value="1"/>
</dbReference>
<dbReference type="GO" id="GO:0016407">
    <property type="term" value="F:acetyltransferase activity"/>
    <property type="evidence" value="ECO:0007669"/>
    <property type="project" value="InterPro"/>
</dbReference>
<dbReference type="InterPro" id="IPR011004">
    <property type="entry name" value="Trimer_LpxA-like_sf"/>
</dbReference>
<dbReference type="GO" id="GO:0008374">
    <property type="term" value="F:O-acyltransferase activity"/>
    <property type="evidence" value="ECO:0007669"/>
    <property type="project" value="TreeGrafter"/>
</dbReference>
<dbReference type="Pfam" id="PF00132">
    <property type="entry name" value="Hexapep"/>
    <property type="match status" value="1"/>
</dbReference>
<keyword evidence="7" id="KW-1185">Reference proteome</keyword>
<name>A0A261FPK6_9BIFI</name>
<dbReference type="EMBL" id="MWWW01000004">
    <property type="protein sequence ID" value="OZG61087.1"/>
    <property type="molecule type" value="Genomic_DNA"/>
</dbReference>
<dbReference type="Gene3D" id="2.160.10.10">
    <property type="entry name" value="Hexapeptide repeat proteins"/>
    <property type="match status" value="1"/>
</dbReference>
<gene>
    <name evidence="6" type="ORF">BMYO_0386</name>
</gene>
<accession>A0A261FPK6</accession>
<organism evidence="6 7">
    <name type="scientific">Bifidobacterium myosotis</name>
    <dbReference type="NCBI Taxonomy" id="1630166"/>
    <lineage>
        <taxon>Bacteria</taxon>
        <taxon>Bacillati</taxon>
        <taxon>Actinomycetota</taxon>
        <taxon>Actinomycetes</taxon>
        <taxon>Bifidobacteriales</taxon>
        <taxon>Bifidobacteriaceae</taxon>
        <taxon>Bifidobacterium</taxon>
    </lineage>
</organism>
<comment type="similarity">
    <text evidence="1">Belongs to the transferase hexapeptide repeat family.</text>
</comment>
<evidence type="ECO:0000313" key="6">
    <source>
        <dbReference type="EMBL" id="OZG61087.1"/>
    </source>
</evidence>
<evidence type="ECO:0000256" key="1">
    <source>
        <dbReference type="ARBA" id="ARBA00007274"/>
    </source>
</evidence>
<feature type="domain" description="Maltose/galactoside acetyltransferase" evidence="5">
    <location>
        <begin position="52"/>
        <end position="106"/>
    </location>
</feature>
<comment type="caution">
    <text evidence="6">The sequence shown here is derived from an EMBL/GenBank/DDBJ whole genome shotgun (WGS) entry which is preliminary data.</text>
</comment>
<evidence type="ECO:0000256" key="4">
    <source>
        <dbReference type="SAM" id="MobiDB-lite"/>
    </source>
</evidence>
<dbReference type="InterPro" id="IPR024688">
    <property type="entry name" value="Mac_dom"/>
</dbReference>
<keyword evidence="3" id="KW-0012">Acyltransferase</keyword>
<dbReference type="PANTHER" id="PTHR23416:SF23">
    <property type="entry name" value="ACETYLTRANSFERASE C18B11.09C-RELATED"/>
    <property type="match status" value="1"/>
</dbReference>
<dbReference type="CDD" id="cd03357">
    <property type="entry name" value="LbH_MAT_GAT"/>
    <property type="match status" value="1"/>
</dbReference>
<evidence type="ECO:0000313" key="7">
    <source>
        <dbReference type="Proteomes" id="UP000216871"/>
    </source>
</evidence>
<reference evidence="6 7" key="1">
    <citation type="journal article" date="2017" name="BMC Genomics">
        <title>Comparative genomic and phylogenomic analyses of the Bifidobacteriaceae family.</title>
        <authorList>
            <person name="Lugli G.A."/>
            <person name="Milani C."/>
            <person name="Turroni F."/>
            <person name="Duranti S."/>
            <person name="Mancabelli L."/>
            <person name="Mangifesta M."/>
            <person name="Ferrario C."/>
            <person name="Modesto M."/>
            <person name="Mattarelli P."/>
            <person name="Jiri K."/>
            <person name="van Sinderen D."/>
            <person name="Ventura M."/>
        </authorList>
    </citation>
    <scope>NUCLEOTIDE SEQUENCE [LARGE SCALE GENOMIC DNA]</scope>
    <source>
        <strain evidence="6 7">DSM 100196</strain>
    </source>
</reference>